<feature type="signal peptide" evidence="8">
    <location>
        <begin position="1"/>
        <end position="23"/>
    </location>
</feature>
<organism evidence="9 10">
    <name type="scientific">Photobacterium indicum</name>
    <dbReference type="NCBI Taxonomy" id="81447"/>
    <lineage>
        <taxon>Bacteria</taxon>
        <taxon>Pseudomonadati</taxon>
        <taxon>Pseudomonadota</taxon>
        <taxon>Gammaproteobacteria</taxon>
        <taxon>Vibrionales</taxon>
        <taxon>Vibrionaceae</taxon>
        <taxon>Photobacterium</taxon>
    </lineage>
</organism>
<evidence type="ECO:0000256" key="8">
    <source>
        <dbReference type="SAM" id="SignalP"/>
    </source>
</evidence>
<evidence type="ECO:0000256" key="6">
    <source>
        <dbReference type="ARBA" id="ARBA00023136"/>
    </source>
</evidence>
<comment type="similarity">
    <text evidence="2">Belongs to the OmpP1/FadL family.</text>
</comment>
<keyword evidence="10" id="KW-1185">Reference proteome</keyword>
<comment type="subcellular location">
    <subcellularLocation>
        <location evidence="1">Cell outer membrane</location>
        <topology evidence="1">Multi-pass membrane protein</topology>
    </subcellularLocation>
</comment>
<keyword evidence="5 8" id="KW-0732">Signal</keyword>
<accession>A0A2T3L7M7</accession>
<gene>
    <name evidence="9" type="ORF">C9J47_12890</name>
</gene>
<evidence type="ECO:0000313" key="9">
    <source>
        <dbReference type="EMBL" id="PSV46692.1"/>
    </source>
</evidence>
<evidence type="ECO:0000256" key="1">
    <source>
        <dbReference type="ARBA" id="ARBA00004571"/>
    </source>
</evidence>
<keyword evidence="7" id="KW-0998">Cell outer membrane</keyword>
<dbReference type="Proteomes" id="UP000241803">
    <property type="component" value="Unassembled WGS sequence"/>
</dbReference>
<dbReference type="InterPro" id="IPR005017">
    <property type="entry name" value="OMPP1/FadL/TodX"/>
</dbReference>
<dbReference type="AlphaFoldDB" id="A0A2T3L7M7"/>
<sequence length="419" mass="46222">MSKNIKFSAIAVTAAFMSLNVNAAGFQVNEHSASGLGRAFSGEVAVADNASVLARNPAAMAMFERMEFSGSLSLIDPSVDISTVDSTPSQTYNNVAPFAAVPAGYFIQPINDQLAWGIGIFSNYGFATDYPADANFGALAGMTDLITLNINPNISWRINEHFSVGAGVSLVYADAELNRNFGSLAPIYDTEPSQTLINLQGDTWEWGWNIGALWELDENNRFGFSYRSQVDLEFEGKFTDYQGSGVAGASPTNPATVDGVLKVPLPAIAEIGGFHQLSKQWAVHYGVQWTQWSKFTELKATSDDCINNTCLLKEEDYDDNFRYSIGATYTLNPEWILRTGFAFDEQAGKATLSIPDTDRYWYSAGFTYLYNNDLSFDLGVTYLYGKSDTFKEEYVDGREYEFSGKNYAWLGAAQVNYKF</sequence>
<keyword evidence="3" id="KW-1134">Transmembrane beta strand</keyword>
<keyword evidence="6" id="KW-0472">Membrane</keyword>
<protein>
    <submittedName>
        <fullName evidence="9">Long-chain fatty acid transporter</fullName>
    </submittedName>
</protein>
<comment type="caution">
    <text evidence="9">The sequence shown here is derived from an EMBL/GenBank/DDBJ whole genome shotgun (WGS) entry which is preliminary data.</text>
</comment>
<proteinExistence type="inferred from homology"/>
<feature type="chain" id="PRO_5015715883" evidence="8">
    <location>
        <begin position="24"/>
        <end position="419"/>
    </location>
</feature>
<name>A0A2T3L7M7_9GAMM</name>
<dbReference type="GO" id="GO:0009279">
    <property type="term" value="C:cell outer membrane"/>
    <property type="evidence" value="ECO:0007669"/>
    <property type="project" value="UniProtKB-SubCell"/>
</dbReference>
<evidence type="ECO:0000256" key="5">
    <source>
        <dbReference type="ARBA" id="ARBA00022729"/>
    </source>
</evidence>
<evidence type="ECO:0000256" key="4">
    <source>
        <dbReference type="ARBA" id="ARBA00022692"/>
    </source>
</evidence>
<dbReference type="SUPFAM" id="SSF56935">
    <property type="entry name" value="Porins"/>
    <property type="match status" value="1"/>
</dbReference>
<dbReference type="GO" id="GO:0015483">
    <property type="term" value="F:long-chain fatty acid transporting porin activity"/>
    <property type="evidence" value="ECO:0007669"/>
    <property type="project" value="TreeGrafter"/>
</dbReference>
<reference evidence="9 10" key="1">
    <citation type="submission" date="2018-03" db="EMBL/GenBank/DDBJ databases">
        <title>Whole genome sequencing of Histamine producing bacteria.</title>
        <authorList>
            <person name="Butler K."/>
        </authorList>
    </citation>
    <scope>NUCLEOTIDE SEQUENCE [LARGE SCALE GENOMIC DNA]</scope>
    <source>
        <strain evidence="9 10">ATCC 19614</strain>
    </source>
</reference>
<dbReference type="Pfam" id="PF03349">
    <property type="entry name" value="Toluene_X"/>
    <property type="match status" value="1"/>
</dbReference>
<evidence type="ECO:0000256" key="7">
    <source>
        <dbReference type="ARBA" id="ARBA00023237"/>
    </source>
</evidence>
<dbReference type="RefSeq" id="WP_107253909.1">
    <property type="nucleotide sequence ID" value="NZ_PYOC01000004.1"/>
</dbReference>
<dbReference type="Gene3D" id="2.40.160.60">
    <property type="entry name" value="Outer membrane protein transport protein (OMPP1/FadL/TodX)"/>
    <property type="match status" value="1"/>
</dbReference>
<evidence type="ECO:0000256" key="3">
    <source>
        <dbReference type="ARBA" id="ARBA00022452"/>
    </source>
</evidence>
<evidence type="ECO:0000256" key="2">
    <source>
        <dbReference type="ARBA" id="ARBA00008163"/>
    </source>
</evidence>
<keyword evidence="4" id="KW-0812">Transmembrane</keyword>
<dbReference type="PANTHER" id="PTHR35093">
    <property type="entry name" value="OUTER MEMBRANE PROTEIN NMB0088-RELATED"/>
    <property type="match status" value="1"/>
</dbReference>
<dbReference type="PANTHER" id="PTHR35093:SF3">
    <property type="entry name" value="LONG-CHAIN FATTY ACID TRANSPORT PROTEIN"/>
    <property type="match status" value="1"/>
</dbReference>
<dbReference type="EMBL" id="PYOC01000004">
    <property type="protein sequence ID" value="PSV46692.1"/>
    <property type="molecule type" value="Genomic_DNA"/>
</dbReference>
<evidence type="ECO:0000313" key="10">
    <source>
        <dbReference type="Proteomes" id="UP000241803"/>
    </source>
</evidence>